<sequence>MKEVYLIKDRSLPIYGIENNVTISKEKGCLSYGFMVRYPALYTKPASEYRTIRNIMQTVFSILEKDYIVHKQDFFLQDTHKETPIKKESDLQRYNRIHFSGRKVRRQFSYIYITKVPENYIDFDSSHTNSFLIKERKSFLSLTIDRKYITQEELASFFKKKERVTKALKNQYFKAIELGAGGYLREKRGVLNLFKNYDFSGGDKDKSFEENKFYIGDKRVQYYTLQNADSLTDHVPEFVECKKKQTDDLQLFKSAITELGMQMDNDHILNQYFYIPSQEKVFKKLKEKQSRLYNFTEWFKPSGAGDRPEHKGESIDSENNKIFARQLREFKDDIVSNSQNLIFTHINVGIIGGDLEVSENFKFKLKPNEADIKDLYFASCPGNAIGLPADLYMPLTEAAAISLGYYEDYSRGNAPFGVRLVETNSGNPVFYDTFQTPFEKGLITNRNAWGVGKTGSGKSFTWNTLLSHEYTLGHHIFNIDGSSSFERATKYNNGFYFKVSKGTKLGLNPFLLTTGSVEEIEDKRTFISSFLLNLVDDPKKDYANNLTYTLFTDITDGYYKEIKDNYCFDTYYEYFKENAPQIVKLNGIEKDVYLEAITYMLKSYYKGGAYDYLLNSRDEKLKGLLNNRYITFQIKELKDDPKLFTITTFLLTNLYKEKLYHPDLLDKVKYLHYDESWTAMDKPILMNFMKDTIKTVRSQKGATIFTSQDIEDFFNSEIIKNTVINNSDIGVVSDIRSYKGKKEYIKNILSLSDHQINRLFALNNNLPEGYNMREFGLIYAKKHLVTFGNEVSLEEKSVFESDPDEKVKLRKIDQSNNDNLHITAIQYAGN</sequence>
<dbReference type="InterPro" id="IPR022509">
    <property type="entry name" value="Conjugation_ATPase_TraG"/>
</dbReference>
<organism evidence="2 3">
    <name type="scientific">Aquimarina mytili</name>
    <dbReference type="NCBI Taxonomy" id="874423"/>
    <lineage>
        <taxon>Bacteria</taxon>
        <taxon>Pseudomonadati</taxon>
        <taxon>Bacteroidota</taxon>
        <taxon>Flavobacteriia</taxon>
        <taxon>Flavobacteriales</taxon>
        <taxon>Flavobacteriaceae</taxon>
        <taxon>Aquimarina</taxon>
    </lineage>
</organism>
<evidence type="ECO:0000313" key="3">
    <source>
        <dbReference type="Proteomes" id="UP000651057"/>
    </source>
</evidence>
<proteinExistence type="predicted"/>
<gene>
    <name evidence="2" type="ORF">JJQ60_21240</name>
</gene>
<dbReference type="Pfam" id="PF19044">
    <property type="entry name" value="P-loop_TraG"/>
    <property type="match status" value="1"/>
</dbReference>
<keyword evidence="3" id="KW-1185">Reference proteome</keyword>
<comment type="caution">
    <text evidence="2">The sequence shown here is derived from an EMBL/GenBank/DDBJ whole genome shotgun (WGS) entry which is preliminary data.</text>
</comment>
<dbReference type="AlphaFoldDB" id="A0A937DDI4"/>
<dbReference type="InterPro" id="IPR053155">
    <property type="entry name" value="F-pilin_assembly_TraC"/>
</dbReference>
<dbReference type="Gene3D" id="1.10.8.730">
    <property type="match status" value="1"/>
</dbReference>
<dbReference type="RefSeq" id="WP_201924608.1">
    <property type="nucleotide sequence ID" value="NZ_BAABAX010000013.1"/>
</dbReference>
<dbReference type="SUPFAM" id="SSF52540">
    <property type="entry name" value="P-loop containing nucleoside triphosphate hydrolases"/>
    <property type="match status" value="1"/>
</dbReference>
<dbReference type="PANTHER" id="PTHR38467:SF1">
    <property type="entry name" value="CONJUGATIVE TRANSFER: ASSEMBLY"/>
    <property type="match status" value="1"/>
</dbReference>
<name>A0A937DDI4_9FLAO</name>
<feature type="domain" description="TraG P-loop" evidence="1">
    <location>
        <begin position="417"/>
        <end position="818"/>
    </location>
</feature>
<evidence type="ECO:0000313" key="2">
    <source>
        <dbReference type="EMBL" id="MBL0686066.1"/>
    </source>
</evidence>
<reference evidence="2" key="1">
    <citation type="submission" date="2021-01" db="EMBL/GenBank/DDBJ databases">
        <authorList>
            <person name="Zhong Y.L."/>
        </authorList>
    </citation>
    <scope>NUCLEOTIDE SEQUENCE</scope>
    <source>
        <strain evidence="2">KCTC 23302</strain>
    </source>
</reference>
<protein>
    <submittedName>
        <fullName evidence="2">TraG family conjugative transposon ATPase</fullName>
    </submittedName>
</protein>
<dbReference type="Proteomes" id="UP000651057">
    <property type="component" value="Unassembled WGS sequence"/>
</dbReference>
<dbReference type="InterPro" id="IPR027417">
    <property type="entry name" value="P-loop_NTPase"/>
</dbReference>
<accession>A0A937DDI4</accession>
<dbReference type="NCBIfam" id="TIGR03783">
    <property type="entry name" value="Bac_Flav_CT_G"/>
    <property type="match status" value="1"/>
</dbReference>
<dbReference type="InterPro" id="IPR043964">
    <property type="entry name" value="P-loop_TraG"/>
</dbReference>
<dbReference type="Gene3D" id="3.40.50.300">
    <property type="entry name" value="P-loop containing nucleotide triphosphate hydrolases"/>
    <property type="match status" value="1"/>
</dbReference>
<evidence type="ECO:0000259" key="1">
    <source>
        <dbReference type="Pfam" id="PF19044"/>
    </source>
</evidence>
<dbReference type="EMBL" id="JAERQJ010000017">
    <property type="protein sequence ID" value="MBL0686066.1"/>
    <property type="molecule type" value="Genomic_DNA"/>
</dbReference>
<dbReference type="PANTHER" id="PTHR38467">
    <property type="match status" value="1"/>
</dbReference>